<dbReference type="RefSeq" id="WP_211936283.1">
    <property type="nucleotide sequence ID" value="NZ_CP073078.1"/>
</dbReference>
<feature type="transmembrane region" description="Helical" evidence="14">
    <location>
        <begin position="214"/>
        <end position="234"/>
    </location>
</feature>
<evidence type="ECO:0000256" key="14">
    <source>
        <dbReference type="HAMAP-Rule" id="MF_01006"/>
    </source>
</evidence>
<evidence type="ECO:0000256" key="13">
    <source>
        <dbReference type="ARBA" id="ARBA00047594"/>
    </source>
</evidence>
<dbReference type="NCBIfam" id="NF001389">
    <property type="entry name" value="PRK00281.1-2"/>
    <property type="match status" value="1"/>
</dbReference>
<dbReference type="GO" id="GO:0046677">
    <property type="term" value="P:response to antibiotic"/>
    <property type="evidence" value="ECO:0007669"/>
    <property type="project" value="UniProtKB-UniRule"/>
</dbReference>
<gene>
    <name evidence="14" type="primary">uppP</name>
    <name evidence="15" type="ORF">KCG34_14100</name>
</gene>
<feature type="transmembrane region" description="Helical" evidence="14">
    <location>
        <begin position="6"/>
        <end position="30"/>
    </location>
</feature>
<comment type="function">
    <text evidence="14">Catalyzes the dephosphorylation of undecaprenyl diphosphate (UPP). Confers resistance to bacitracin.</text>
</comment>
<dbReference type="InterPro" id="IPR003824">
    <property type="entry name" value="UppP"/>
</dbReference>
<feature type="transmembrane region" description="Helical" evidence="14">
    <location>
        <begin position="246"/>
        <end position="268"/>
    </location>
</feature>
<evidence type="ECO:0000256" key="5">
    <source>
        <dbReference type="ARBA" id="ARBA00022475"/>
    </source>
</evidence>
<keyword evidence="14" id="KW-0133">Cell shape</keyword>
<keyword evidence="9 14" id="KW-0472">Membrane</keyword>
<evidence type="ECO:0000256" key="2">
    <source>
        <dbReference type="ARBA" id="ARBA00010621"/>
    </source>
</evidence>
<evidence type="ECO:0000256" key="4">
    <source>
        <dbReference type="ARBA" id="ARBA00021581"/>
    </source>
</evidence>
<keyword evidence="14" id="KW-0573">Peptidoglycan synthesis</keyword>
<comment type="miscellaneous">
    <text evidence="14">Bacitracin is thought to be involved in the inhibition of peptidoglycan synthesis by sequestering undecaprenyl diphosphate, thereby reducing the pool of lipid carrier available.</text>
</comment>
<evidence type="ECO:0000256" key="11">
    <source>
        <dbReference type="ARBA" id="ARBA00032707"/>
    </source>
</evidence>
<dbReference type="EMBL" id="CP073078">
    <property type="protein sequence ID" value="QUD86231.1"/>
    <property type="molecule type" value="Genomic_DNA"/>
</dbReference>
<evidence type="ECO:0000313" key="16">
    <source>
        <dbReference type="Proteomes" id="UP000676409"/>
    </source>
</evidence>
<evidence type="ECO:0000256" key="8">
    <source>
        <dbReference type="ARBA" id="ARBA00022989"/>
    </source>
</evidence>
<reference evidence="15" key="1">
    <citation type="submission" date="2021-04" db="EMBL/GenBank/DDBJ databases">
        <title>The complete genome sequence of Caulobacter sp. S6.</title>
        <authorList>
            <person name="Tang Y."/>
            <person name="Ouyang W."/>
            <person name="Liu Q."/>
            <person name="Huang B."/>
            <person name="Guo Z."/>
            <person name="Lei P."/>
        </authorList>
    </citation>
    <scope>NUCLEOTIDE SEQUENCE</scope>
    <source>
        <strain evidence="15">S6</strain>
    </source>
</reference>
<dbReference type="GO" id="GO:0005886">
    <property type="term" value="C:plasma membrane"/>
    <property type="evidence" value="ECO:0007669"/>
    <property type="project" value="UniProtKB-SubCell"/>
</dbReference>
<dbReference type="KEGG" id="caul:KCG34_14100"/>
<feature type="transmembrane region" description="Helical" evidence="14">
    <location>
        <begin position="112"/>
        <end position="129"/>
    </location>
</feature>
<keyword evidence="16" id="KW-1185">Reference proteome</keyword>
<dbReference type="HAMAP" id="MF_01006">
    <property type="entry name" value="Undec_diphosphatase"/>
    <property type="match status" value="1"/>
</dbReference>
<dbReference type="GO" id="GO:0008360">
    <property type="term" value="P:regulation of cell shape"/>
    <property type="evidence" value="ECO:0007669"/>
    <property type="project" value="UniProtKB-KW"/>
</dbReference>
<evidence type="ECO:0000313" key="15">
    <source>
        <dbReference type="EMBL" id="QUD86231.1"/>
    </source>
</evidence>
<comment type="similarity">
    <text evidence="2 14">Belongs to the UppP family.</text>
</comment>
<feature type="transmembrane region" description="Helical" evidence="14">
    <location>
        <begin position="42"/>
        <end position="62"/>
    </location>
</feature>
<organism evidence="15 16">
    <name type="scientific">Phenylobacterium montanum</name>
    <dbReference type="NCBI Taxonomy" id="2823693"/>
    <lineage>
        <taxon>Bacteria</taxon>
        <taxon>Pseudomonadati</taxon>
        <taxon>Pseudomonadota</taxon>
        <taxon>Alphaproteobacteria</taxon>
        <taxon>Caulobacterales</taxon>
        <taxon>Caulobacteraceae</taxon>
        <taxon>Phenylobacterium</taxon>
    </lineage>
</organism>
<comment type="subcellular location">
    <subcellularLocation>
        <location evidence="1 14">Cell membrane</location>
        <topology evidence="1 14">Multi-pass membrane protein</topology>
    </subcellularLocation>
</comment>
<evidence type="ECO:0000256" key="7">
    <source>
        <dbReference type="ARBA" id="ARBA00022801"/>
    </source>
</evidence>
<keyword evidence="14" id="KW-0961">Cell wall biogenesis/degradation</keyword>
<dbReference type="NCBIfam" id="TIGR00753">
    <property type="entry name" value="undec_PP_bacA"/>
    <property type="match status" value="1"/>
</dbReference>
<proteinExistence type="inferred from homology"/>
<keyword evidence="5 14" id="KW-1003">Cell membrane</keyword>
<evidence type="ECO:0000256" key="12">
    <source>
        <dbReference type="ARBA" id="ARBA00032932"/>
    </source>
</evidence>
<keyword evidence="6 14" id="KW-0812">Transmembrane</keyword>
<keyword evidence="10 14" id="KW-0046">Antibiotic resistance</keyword>
<evidence type="ECO:0000256" key="10">
    <source>
        <dbReference type="ARBA" id="ARBA00023251"/>
    </source>
</evidence>
<name>A0A975FXQ4_9CAUL</name>
<dbReference type="PANTHER" id="PTHR30622:SF3">
    <property type="entry name" value="UNDECAPRENYL-DIPHOSPHATASE"/>
    <property type="match status" value="1"/>
</dbReference>
<dbReference type="GO" id="GO:0071555">
    <property type="term" value="P:cell wall organization"/>
    <property type="evidence" value="ECO:0007669"/>
    <property type="project" value="UniProtKB-KW"/>
</dbReference>
<evidence type="ECO:0000256" key="6">
    <source>
        <dbReference type="ARBA" id="ARBA00022692"/>
    </source>
</evidence>
<protein>
    <recommendedName>
        <fullName evidence="4 14">Undecaprenyl-diphosphatase</fullName>
        <ecNumber evidence="3 14">3.6.1.27</ecNumber>
    </recommendedName>
    <alternativeName>
        <fullName evidence="12 14">Bacitracin resistance protein</fullName>
    </alternativeName>
    <alternativeName>
        <fullName evidence="11 14">Undecaprenyl pyrophosphate phosphatase</fullName>
    </alternativeName>
</protein>
<sequence>MTHDGLTAILLGLVEGITEFIPVSSTAHLLLTKMLMGLPDGFWDTFIVLIQMGAILAVVALYFNRLLHVALRLPSDPAARRFVASLAIALVPAFILGFGLHDVIKKVLFESPRLICWSLLIGGIVLWLLDHFRPAPVIDSSEKIPFVKSLLIGVSQCLALIPGVSRSGATIAGSLLLGVERRAAAEFSFFLAIPTMAGAFALDAWKSRHDIDMSHAGIIAIGFVVSFAAGLLAIKTFIDFLARHGFAVFAIWRILVGGGGLIWLYFFAHAAAG</sequence>
<dbReference type="PANTHER" id="PTHR30622">
    <property type="entry name" value="UNDECAPRENYL-DIPHOSPHATASE"/>
    <property type="match status" value="1"/>
</dbReference>
<evidence type="ECO:0000256" key="1">
    <source>
        <dbReference type="ARBA" id="ARBA00004651"/>
    </source>
</evidence>
<evidence type="ECO:0000256" key="9">
    <source>
        <dbReference type="ARBA" id="ARBA00023136"/>
    </source>
</evidence>
<dbReference type="GO" id="GO:0050380">
    <property type="term" value="F:undecaprenyl-diphosphatase activity"/>
    <property type="evidence" value="ECO:0007669"/>
    <property type="project" value="UniProtKB-UniRule"/>
</dbReference>
<dbReference type="Pfam" id="PF02673">
    <property type="entry name" value="BacA"/>
    <property type="match status" value="1"/>
</dbReference>
<dbReference type="Proteomes" id="UP000676409">
    <property type="component" value="Chromosome"/>
</dbReference>
<dbReference type="EC" id="3.6.1.27" evidence="3 14"/>
<feature type="transmembrane region" description="Helical" evidence="14">
    <location>
        <begin position="82"/>
        <end position="100"/>
    </location>
</feature>
<dbReference type="AlphaFoldDB" id="A0A975FXQ4"/>
<keyword evidence="7 14" id="KW-0378">Hydrolase</keyword>
<feature type="transmembrane region" description="Helical" evidence="14">
    <location>
        <begin position="184"/>
        <end position="202"/>
    </location>
</feature>
<comment type="catalytic activity">
    <reaction evidence="13 14">
        <text>di-trans,octa-cis-undecaprenyl diphosphate + H2O = di-trans,octa-cis-undecaprenyl phosphate + phosphate + H(+)</text>
        <dbReference type="Rhea" id="RHEA:28094"/>
        <dbReference type="ChEBI" id="CHEBI:15377"/>
        <dbReference type="ChEBI" id="CHEBI:15378"/>
        <dbReference type="ChEBI" id="CHEBI:43474"/>
        <dbReference type="ChEBI" id="CHEBI:58405"/>
        <dbReference type="ChEBI" id="CHEBI:60392"/>
        <dbReference type="EC" id="3.6.1.27"/>
    </reaction>
</comment>
<dbReference type="GO" id="GO:0009252">
    <property type="term" value="P:peptidoglycan biosynthetic process"/>
    <property type="evidence" value="ECO:0007669"/>
    <property type="project" value="UniProtKB-KW"/>
</dbReference>
<accession>A0A975FXQ4</accession>
<keyword evidence="8 14" id="KW-1133">Transmembrane helix</keyword>
<evidence type="ECO:0000256" key="3">
    <source>
        <dbReference type="ARBA" id="ARBA00012374"/>
    </source>
</evidence>